<dbReference type="Proteomes" id="UP000319160">
    <property type="component" value="Unassembled WGS sequence"/>
</dbReference>
<keyword evidence="1" id="KW-0472">Membrane</keyword>
<feature type="transmembrane region" description="Helical" evidence="1">
    <location>
        <begin position="100"/>
        <end position="120"/>
    </location>
</feature>
<dbReference type="EMBL" id="VFLP01000018">
    <property type="protein sequence ID" value="TRX95106.1"/>
    <property type="molecule type" value="Genomic_DNA"/>
</dbReference>
<keyword evidence="1" id="KW-0812">Transmembrane</keyword>
<proteinExistence type="predicted"/>
<sequence length="242" mass="27179">MVDELPLYDNLTLAQTMSSQSHEIKFKYNYSIVLEACANTGASYVLTLEDDVLFLDGWWSRVGRALDLAAIKTWEAGYIDFLYLRLFYYEGLLGWNQESWPVYLSLSLAVATAILSVLLITPRYLVASRWYITRFSLGFVALVATPLFIVLYFDSGGNCVSPRPAAMGGLECLQSFIEAYADVTQGLRWALIHVVMQHICGQCGHGSVGTGDLVTPKEIWNFGFEENNPEFLADERLQVDDN</sequence>
<organism evidence="2 3">
    <name type="scientific">Xylaria flabelliformis</name>
    <dbReference type="NCBI Taxonomy" id="2512241"/>
    <lineage>
        <taxon>Eukaryota</taxon>
        <taxon>Fungi</taxon>
        <taxon>Dikarya</taxon>
        <taxon>Ascomycota</taxon>
        <taxon>Pezizomycotina</taxon>
        <taxon>Sordariomycetes</taxon>
        <taxon>Xylariomycetidae</taxon>
        <taxon>Xylariales</taxon>
        <taxon>Xylariaceae</taxon>
        <taxon>Xylaria</taxon>
    </lineage>
</organism>
<evidence type="ECO:0000256" key="1">
    <source>
        <dbReference type="SAM" id="Phobius"/>
    </source>
</evidence>
<dbReference type="OrthoDB" id="2016523at2759"/>
<dbReference type="GO" id="GO:0006506">
    <property type="term" value="P:GPI anchor biosynthetic process"/>
    <property type="evidence" value="ECO:0007669"/>
    <property type="project" value="InterPro"/>
</dbReference>
<accession>A0A553I4G8</accession>
<dbReference type="PANTHER" id="PTHR31410">
    <property type="entry name" value="TRANSMEMBRANE PROTEIN 246"/>
    <property type="match status" value="1"/>
</dbReference>
<dbReference type="InterPro" id="IPR029675">
    <property type="entry name" value="PGAP4"/>
</dbReference>
<dbReference type="AlphaFoldDB" id="A0A553I4G8"/>
<name>A0A553I4G8_9PEZI</name>
<reference evidence="3" key="1">
    <citation type="submission" date="2019-06" db="EMBL/GenBank/DDBJ databases">
        <title>Draft genome sequence of the griseofulvin-producing fungus Xylaria cubensis strain G536.</title>
        <authorList>
            <person name="Mead M.E."/>
            <person name="Raja H.A."/>
            <person name="Steenwyk J.L."/>
            <person name="Knowles S.L."/>
            <person name="Oberlies N.H."/>
            <person name="Rokas A."/>
        </authorList>
    </citation>
    <scope>NUCLEOTIDE SEQUENCE [LARGE SCALE GENOMIC DNA]</scope>
    <source>
        <strain evidence="3">G536</strain>
    </source>
</reference>
<evidence type="ECO:0000313" key="2">
    <source>
        <dbReference type="EMBL" id="TRX95106.1"/>
    </source>
</evidence>
<keyword evidence="1" id="KW-1133">Transmembrane helix</keyword>
<comment type="caution">
    <text evidence="2">The sequence shown here is derived from an EMBL/GenBank/DDBJ whole genome shotgun (WGS) entry which is preliminary data.</text>
</comment>
<dbReference type="GO" id="GO:0000139">
    <property type="term" value="C:Golgi membrane"/>
    <property type="evidence" value="ECO:0007669"/>
    <property type="project" value="InterPro"/>
</dbReference>
<protein>
    <submittedName>
        <fullName evidence="2">Uncharacterized protein</fullName>
    </submittedName>
</protein>
<dbReference type="GO" id="GO:0016757">
    <property type="term" value="F:glycosyltransferase activity"/>
    <property type="evidence" value="ECO:0007669"/>
    <property type="project" value="InterPro"/>
</dbReference>
<evidence type="ECO:0000313" key="3">
    <source>
        <dbReference type="Proteomes" id="UP000319160"/>
    </source>
</evidence>
<gene>
    <name evidence="2" type="ORF">FHL15_004191</name>
</gene>
<dbReference type="PANTHER" id="PTHR31410:SF1">
    <property type="entry name" value="POST-GPI ATTACHMENT TO PROTEINS FACTOR 4"/>
    <property type="match status" value="1"/>
</dbReference>
<keyword evidence="3" id="KW-1185">Reference proteome</keyword>
<feature type="transmembrane region" description="Helical" evidence="1">
    <location>
        <begin position="132"/>
        <end position="153"/>
    </location>
</feature>